<sequence length="318" mass="35035">MQEIVISSFAAALKLVPKKLRKGLIVAVAQDELFAKEYGRKAVAAFAPFSGITGVIANGESGVIISAPNDFIVHKTYAETGQWAKSTVDIFVDFFTENNGRGTFLDIGANIGLTTIPIVNRFPNVKSISFEPEPINFANLTRNILLNCVQGNNELLQLALFSEESELKFELNNMNLGDHRIRLDGSKPGKEEEQLRPQITVRAVPLDSFEKKIAGPIAVKIDVQGAEPFVFLGGHSVLSKAELIILEWSPYLLSRLGGDYTAVLDFIANNFSRCEIHNGDGLNRKSDLSIEDTISALKERFGAERHDIGTNYDLILRK</sequence>
<keyword evidence="2" id="KW-0489">Methyltransferase</keyword>
<dbReference type="EMBL" id="FNHS01000001">
    <property type="protein sequence ID" value="SDM19960.1"/>
    <property type="molecule type" value="Genomic_DNA"/>
</dbReference>
<proteinExistence type="predicted"/>
<reference evidence="3" key="1">
    <citation type="submission" date="2016-10" db="EMBL/GenBank/DDBJ databases">
        <authorList>
            <person name="Varghese N."/>
            <person name="Submissions S."/>
        </authorList>
    </citation>
    <scope>NUCLEOTIDE SEQUENCE [LARGE SCALE GENOMIC DNA]</scope>
    <source>
        <strain evidence="3">BL47</strain>
    </source>
</reference>
<dbReference type="InterPro" id="IPR029063">
    <property type="entry name" value="SAM-dependent_MTases_sf"/>
</dbReference>
<evidence type="ECO:0000259" key="1">
    <source>
        <dbReference type="Pfam" id="PF05050"/>
    </source>
</evidence>
<evidence type="ECO:0000313" key="2">
    <source>
        <dbReference type="EMBL" id="SDM19960.1"/>
    </source>
</evidence>
<dbReference type="GO" id="GO:0032259">
    <property type="term" value="P:methylation"/>
    <property type="evidence" value="ECO:0007669"/>
    <property type="project" value="UniProtKB-KW"/>
</dbReference>
<dbReference type="Pfam" id="PF05050">
    <property type="entry name" value="Methyltransf_21"/>
    <property type="match status" value="1"/>
</dbReference>
<dbReference type="AlphaFoldDB" id="A0A1G9RA29"/>
<dbReference type="Gene3D" id="3.40.50.150">
    <property type="entry name" value="Vaccinia Virus protein VP39"/>
    <property type="match status" value="1"/>
</dbReference>
<name>A0A1G9RA29_9HYPH</name>
<keyword evidence="3" id="KW-1185">Reference proteome</keyword>
<dbReference type="InterPro" id="IPR006342">
    <property type="entry name" value="FkbM_mtfrase"/>
</dbReference>
<gene>
    <name evidence="2" type="ORF">SAMN05216360_101162</name>
</gene>
<keyword evidence="2" id="KW-0808">Transferase</keyword>
<dbReference type="Proteomes" id="UP000198704">
    <property type="component" value="Unassembled WGS sequence"/>
</dbReference>
<organism evidence="2 3">
    <name type="scientific">Methylobacterium phyllostachyos</name>
    <dbReference type="NCBI Taxonomy" id="582672"/>
    <lineage>
        <taxon>Bacteria</taxon>
        <taxon>Pseudomonadati</taxon>
        <taxon>Pseudomonadota</taxon>
        <taxon>Alphaproteobacteria</taxon>
        <taxon>Hyphomicrobiales</taxon>
        <taxon>Methylobacteriaceae</taxon>
        <taxon>Methylobacterium</taxon>
    </lineage>
</organism>
<dbReference type="OrthoDB" id="8005974at2"/>
<dbReference type="NCBIfam" id="TIGR01444">
    <property type="entry name" value="fkbM_fam"/>
    <property type="match status" value="1"/>
</dbReference>
<feature type="domain" description="Methyltransferase FkbM" evidence="1">
    <location>
        <begin position="106"/>
        <end position="269"/>
    </location>
</feature>
<dbReference type="GO" id="GO:0008168">
    <property type="term" value="F:methyltransferase activity"/>
    <property type="evidence" value="ECO:0007669"/>
    <property type="project" value="UniProtKB-KW"/>
</dbReference>
<dbReference type="PANTHER" id="PTHR34203">
    <property type="entry name" value="METHYLTRANSFERASE, FKBM FAMILY PROTEIN"/>
    <property type="match status" value="1"/>
</dbReference>
<evidence type="ECO:0000313" key="3">
    <source>
        <dbReference type="Proteomes" id="UP000198704"/>
    </source>
</evidence>
<protein>
    <submittedName>
        <fullName evidence="2">Methyltransferase, FkbM family</fullName>
    </submittedName>
</protein>
<dbReference type="SUPFAM" id="SSF53335">
    <property type="entry name" value="S-adenosyl-L-methionine-dependent methyltransferases"/>
    <property type="match status" value="1"/>
</dbReference>
<accession>A0A1G9RA29</accession>
<dbReference type="InterPro" id="IPR052514">
    <property type="entry name" value="SAM-dependent_MTase"/>
</dbReference>
<dbReference type="PANTHER" id="PTHR34203:SF15">
    <property type="entry name" value="SLL1173 PROTEIN"/>
    <property type="match status" value="1"/>
</dbReference>
<dbReference type="RefSeq" id="WP_091712511.1">
    <property type="nucleotide sequence ID" value="NZ_FNHS01000001.1"/>
</dbReference>
<dbReference type="STRING" id="582672.SAMN05216360_101162"/>